<accession>A0ABX6RN60</accession>
<feature type="transmembrane region" description="Helical" evidence="2">
    <location>
        <begin position="194"/>
        <end position="212"/>
    </location>
</feature>
<keyword evidence="2" id="KW-1133">Transmembrane helix</keyword>
<feature type="compositionally biased region" description="Low complexity" evidence="1">
    <location>
        <begin position="54"/>
        <end position="69"/>
    </location>
</feature>
<feature type="region of interest" description="Disordered" evidence="1">
    <location>
        <begin position="109"/>
        <end position="187"/>
    </location>
</feature>
<feature type="compositionally biased region" description="Basic and acidic residues" evidence="1">
    <location>
        <begin position="109"/>
        <end position="128"/>
    </location>
</feature>
<feature type="compositionally biased region" description="Pro residues" evidence="1">
    <location>
        <begin position="81"/>
        <end position="90"/>
    </location>
</feature>
<dbReference type="InterPro" id="IPR025338">
    <property type="entry name" value="DUF4244"/>
</dbReference>
<protein>
    <submittedName>
        <fullName evidence="3">DUF4244 domain-containing protein</fullName>
    </submittedName>
</protein>
<evidence type="ECO:0000313" key="3">
    <source>
        <dbReference type="EMBL" id="QNE81875.1"/>
    </source>
</evidence>
<keyword evidence="4" id="KW-1185">Reference proteome</keyword>
<gene>
    <name evidence="3" type="ORF">F0345_12720</name>
</gene>
<sequence length="233" mass="23702">MRSAEMSGSGMCGSGTSGCETEGAVRRHEVVEGAVVTAGRRMATDAREGRPAEDASSAGRGAGDVAAGAPTSGGAGDPVPSSAPLPVPVPAPVPGRALARLRAREAVRLREGAGEGSGTRDRGQERPVRLLVVPDVDDPRVRVRDGSRRSAGGPGRRRAAGRGPGARGGEGARRHRRPPRERARRDAGMATSEYAMALLAAVAFAGVLYKIVTGGAVASALQSAVEKALDAPF</sequence>
<reference evidence="4" key="1">
    <citation type="submission" date="2019-10" db="EMBL/GenBank/DDBJ databases">
        <title>Antimicrobial potential of Antarctic Bacteria.</title>
        <authorList>
            <person name="Benaud N."/>
            <person name="Edwards R.J."/>
            <person name="Ferrari B.C."/>
        </authorList>
    </citation>
    <scope>NUCLEOTIDE SEQUENCE [LARGE SCALE GENOMIC DNA]</scope>
    <source>
        <strain evidence="4">NBH77</strain>
    </source>
</reference>
<evidence type="ECO:0000313" key="4">
    <source>
        <dbReference type="Proteomes" id="UP000515764"/>
    </source>
</evidence>
<organism evidence="3 4">
    <name type="scientific">Streptomyces rutgersensis</name>
    <dbReference type="NCBI Taxonomy" id="53451"/>
    <lineage>
        <taxon>Bacteria</taxon>
        <taxon>Bacillati</taxon>
        <taxon>Actinomycetota</taxon>
        <taxon>Actinomycetes</taxon>
        <taxon>Kitasatosporales</taxon>
        <taxon>Streptomycetaceae</taxon>
        <taxon>Streptomyces</taxon>
        <taxon>Streptomyces diastaticus group</taxon>
    </lineage>
</organism>
<dbReference type="PROSITE" id="PS51257">
    <property type="entry name" value="PROKAR_LIPOPROTEIN"/>
    <property type="match status" value="1"/>
</dbReference>
<dbReference type="EMBL" id="CP045704">
    <property type="protein sequence ID" value="QNE81875.1"/>
    <property type="molecule type" value="Genomic_DNA"/>
</dbReference>
<feature type="region of interest" description="Disordered" evidence="1">
    <location>
        <begin position="1"/>
        <end position="90"/>
    </location>
</feature>
<feature type="compositionally biased region" description="Basic and acidic residues" evidence="1">
    <location>
        <begin position="42"/>
        <end position="53"/>
    </location>
</feature>
<keyword evidence="2" id="KW-0472">Membrane</keyword>
<dbReference type="Proteomes" id="UP000515764">
    <property type="component" value="Chromosome"/>
</dbReference>
<evidence type="ECO:0000256" key="1">
    <source>
        <dbReference type="SAM" id="MobiDB-lite"/>
    </source>
</evidence>
<feature type="compositionally biased region" description="Basic and acidic residues" evidence="1">
    <location>
        <begin position="137"/>
        <end position="148"/>
    </location>
</feature>
<keyword evidence="2" id="KW-0812">Transmembrane</keyword>
<name>A0ABX6RN60_9ACTN</name>
<proteinExistence type="predicted"/>
<dbReference type="Pfam" id="PF14029">
    <property type="entry name" value="DUF4244"/>
    <property type="match status" value="1"/>
</dbReference>
<evidence type="ECO:0000256" key="2">
    <source>
        <dbReference type="SAM" id="Phobius"/>
    </source>
</evidence>